<evidence type="ECO:0000313" key="5">
    <source>
        <dbReference type="Proteomes" id="UP000218505"/>
    </source>
</evidence>
<dbReference type="Gene3D" id="1.20.140.10">
    <property type="entry name" value="Butyryl-CoA Dehydrogenase, subunit A, domain 3"/>
    <property type="match status" value="1"/>
</dbReference>
<dbReference type="InterPro" id="IPR009100">
    <property type="entry name" value="AcylCoA_DH/oxidase_NM_dom_sf"/>
</dbReference>
<dbReference type="Gene3D" id="1.10.540.10">
    <property type="entry name" value="Acyl-CoA dehydrogenase/oxidase, N-terminal domain"/>
    <property type="match status" value="1"/>
</dbReference>
<dbReference type="AlphaFoldDB" id="A0A290Z8L0"/>
<evidence type="ECO:0000259" key="3">
    <source>
        <dbReference type="Pfam" id="PF08028"/>
    </source>
</evidence>
<dbReference type="Pfam" id="PF02771">
    <property type="entry name" value="Acyl-CoA_dh_N"/>
    <property type="match status" value="1"/>
</dbReference>
<dbReference type="KEGG" id="apre:CNX65_20460"/>
<feature type="domain" description="Acyl-CoA dehydrogenase C-terminal" evidence="3">
    <location>
        <begin position="240"/>
        <end position="367"/>
    </location>
</feature>
<dbReference type="GO" id="GO:0050660">
    <property type="term" value="F:flavin adenine dinucleotide binding"/>
    <property type="evidence" value="ECO:0007669"/>
    <property type="project" value="InterPro"/>
</dbReference>
<keyword evidence="5" id="KW-1185">Reference proteome</keyword>
<dbReference type="Gene3D" id="2.40.110.10">
    <property type="entry name" value="Butyryl-CoA Dehydrogenase, subunit A, domain 2"/>
    <property type="match status" value="1"/>
</dbReference>
<dbReference type="PANTHER" id="PTHR43884">
    <property type="entry name" value="ACYL-COA DEHYDROGENASE"/>
    <property type="match status" value="1"/>
</dbReference>
<dbReference type="SUPFAM" id="SSF47203">
    <property type="entry name" value="Acyl-CoA dehydrogenase C-terminal domain-like"/>
    <property type="match status" value="1"/>
</dbReference>
<evidence type="ECO:0000259" key="2">
    <source>
        <dbReference type="Pfam" id="PF02771"/>
    </source>
</evidence>
<dbReference type="Proteomes" id="UP000218505">
    <property type="component" value="Chromosome"/>
</dbReference>
<sequence>MTTIDAPPRAELVGRAAELVPLIREHAPWQEQNRVLHEEVVRALVDAGLFRMRVPTRHGGHEADVRTTCEVLAELGRGDGSVGWTVATLTIGSWLVGLFPDEVQEEVFADPSVRVCGSVSPGGVLVPTEGGAVLNGEWHFNTGAPHSQWDVHSVLLATEDGGYVPATAVVPVSDLTVGDDWHTSGLRATGSVTTAAKDVFVPQARILPMLPVLMEGRHLSARNADAPTWKVPFMPFAAAVASAPALGMARAAWEAFFERLPGRKITYTNYDEQAAAPLTHLQVAEAAVKTDEAEFHLRRGADRLDAAVAAGQPLDVLGRVAARMDAGALCQRAKEAVEVLATASGGSSIYTDRPIQRIERDVQAITLNGIMQPTTNAETYGRVLCGLEPNTQFI</sequence>
<proteinExistence type="predicted"/>
<evidence type="ECO:0000256" key="1">
    <source>
        <dbReference type="ARBA" id="ARBA00023002"/>
    </source>
</evidence>
<reference evidence="4" key="1">
    <citation type="submission" date="2017-09" db="EMBL/GenBank/DDBJ databases">
        <title>Complete Genome Sequence of ansamitocin-producing Bacterium Actinosynnema pretiosum X47.</title>
        <authorList>
            <person name="Cao G."/>
            <person name="Zong G."/>
            <person name="Zhong C."/>
            <person name="Fu J."/>
        </authorList>
    </citation>
    <scope>NUCLEOTIDE SEQUENCE [LARGE SCALE GENOMIC DNA]</scope>
    <source>
        <strain evidence="4">X47</strain>
    </source>
</reference>
<dbReference type="InterPro" id="IPR013786">
    <property type="entry name" value="AcylCoA_DH/ox_N"/>
</dbReference>
<dbReference type="InterPro" id="IPR037069">
    <property type="entry name" value="AcylCoA_DH/ox_N_sf"/>
</dbReference>
<feature type="domain" description="Acyl-CoA dehydrogenase/oxidase N-terminal" evidence="2">
    <location>
        <begin position="25"/>
        <end position="106"/>
    </location>
</feature>
<accession>A0A290Z8L0</accession>
<gene>
    <name evidence="4" type="ORF">CNX65_20460</name>
</gene>
<dbReference type="RefSeq" id="WP_096495195.1">
    <property type="nucleotide sequence ID" value="NZ_CP023445.1"/>
</dbReference>
<dbReference type="EMBL" id="CP023445">
    <property type="protein sequence ID" value="ATE55360.1"/>
    <property type="molecule type" value="Genomic_DNA"/>
</dbReference>
<dbReference type="Pfam" id="PF08028">
    <property type="entry name" value="Acyl-CoA_dh_2"/>
    <property type="match status" value="1"/>
</dbReference>
<evidence type="ECO:0000313" key="4">
    <source>
        <dbReference type="EMBL" id="ATE55360.1"/>
    </source>
</evidence>
<dbReference type="InterPro" id="IPR046373">
    <property type="entry name" value="Acyl-CoA_Oxase/DH_mid-dom_sf"/>
</dbReference>
<dbReference type="PANTHER" id="PTHR43884:SF12">
    <property type="entry name" value="ISOVALERYL-COA DEHYDROGENASE, MITOCHONDRIAL-RELATED"/>
    <property type="match status" value="1"/>
</dbReference>
<keyword evidence="1" id="KW-0560">Oxidoreductase</keyword>
<organism evidence="4 5">
    <name type="scientific">Actinosynnema pretiosum</name>
    <dbReference type="NCBI Taxonomy" id="42197"/>
    <lineage>
        <taxon>Bacteria</taxon>
        <taxon>Bacillati</taxon>
        <taxon>Actinomycetota</taxon>
        <taxon>Actinomycetes</taxon>
        <taxon>Pseudonocardiales</taxon>
        <taxon>Pseudonocardiaceae</taxon>
        <taxon>Actinosynnema</taxon>
    </lineage>
</organism>
<protein>
    <submittedName>
        <fullName evidence="4">Acyl-CoA dehydrogenase</fullName>
    </submittedName>
</protein>
<dbReference type="PIRSF" id="PIRSF016578">
    <property type="entry name" value="HsaA"/>
    <property type="match status" value="1"/>
</dbReference>
<dbReference type="InterPro" id="IPR013107">
    <property type="entry name" value="Acyl-CoA_DH_C"/>
</dbReference>
<dbReference type="InterPro" id="IPR036250">
    <property type="entry name" value="AcylCo_DH-like_C"/>
</dbReference>
<name>A0A290Z8L0_9PSEU</name>
<dbReference type="GO" id="GO:0003995">
    <property type="term" value="F:acyl-CoA dehydrogenase activity"/>
    <property type="evidence" value="ECO:0007669"/>
    <property type="project" value="TreeGrafter"/>
</dbReference>
<dbReference type="SUPFAM" id="SSF56645">
    <property type="entry name" value="Acyl-CoA dehydrogenase NM domain-like"/>
    <property type="match status" value="1"/>
</dbReference>